<accession>A0A9D2QFC6</accession>
<dbReference type="GO" id="GO:0008237">
    <property type="term" value="F:metallopeptidase activity"/>
    <property type="evidence" value="ECO:0007669"/>
    <property type="project" value="UniProtKB-KW"/>
</dbReference>
<dbReference type="PANTHER" id="PTHR39420:SF2">
    <property type="entry name" value="HYDROLASE"/>
    <property type="match status" value="1"/>
</dbReference>
<sequence>MSNFGFGVNGPDDESDDERRRRDDENGNSGNNDPFGFGANPFGFLFGAPGAGGPGGAGGAGGTGGAGGAGGQGPGLGDILGQFGNMLAGFGRDMNSPDAQGPVNYAMAERIARQQLTGAAARKQPAAKDSQAVAESVRLVELWLDEVTVLPAGATGSVAFTGSQWLDETLPRWKRVINPLAEKLGAATMDGLPEEIRSQLGPMSGIFSQINGMNFGMQLGRTLGQLAGTVAMSTQWGIPLADGSVAAVNTSQLDELSKKLGAERRETLIYLAAREAAHLRLFQHVPWLVERVILDVEEFATGLSLDNSAMEEASQNFNPEMLGDPEKMQEMMSQLQDSDLSPTVVSSTDHARIRLETSLSLIEGWVDLVVGEALGDRLPVAASIGAAWSMYRDKDQPGMDALVKAVGISLSAPKASEAAELWRRLTVAVGIERRDEVWNHPDFLPVDADLDAPAEFIDSVLASMEDSASFDPISEIEKLERELNKGFDGPGEGASTEDDSDAEDSDDADSSGDDSDTNGDSGDNGDDGASNSDK</sequence>
<evidence type="ECO:0000313" key="2">
    <source>
        <dbReference type="EMBL" id="HJC85012.1"/>
    </source>
</evidence>
<dbReference type="Gene3D" id="1.20.150.30">
    <property type="entry name" value="Zincin-like metallopeptidase, N-terminal domain"/>
    <property type="match status" value="1"/>
</dbReference>
<dbReference type="PANTHER" id="PTHR39420">
    <property type="match status" value="1"/>
</dbReference>
<reference evidence="2" key="1">
    <citation type="journal article" date="2021" name="PeerJ">
        <title>Extensive microbial diversity within the chicken gut microbiome revealed by metagenomics and culture.</title>
        <authorList>
            <person name="Gilroy R."/>
            <person name="Ravi A."/>
            <person name="Getino M."/>
            <person name="Pursley I."/>
            <person name="Horton D.L."/>
            <person name="Alikhan N.F."/>
            <person name="Baker D."/>
            <person name="Gharbi K."/>
            <person name="Hall N."/>
            <person name="Watson M."/>
            <person name="Adriaenssens E.M."/>
            <person name="Foster-Nyarko E."/>
            <person name="Jarju S."/>
            <person name="Secka A."/>
            <person name="Antonio M."/>
            <person name="Oren A."/>
            <person name="Chaudhuri R.R."/>
            <person name="La Ragione R."/>
            <person name="Hildebrand F."/>
            <person name="Pallen M.J."/>
        </authorList>
    </citation>
    <scope>NUCLEOTIDE SEQUENCE</scope>
    <source>
        <strain evidence="2">ChiHjej13B12-4958</strain>
    </source>
</reference>
<dbReference type="SUPFAM" id="SSF55486">
    <property type="entry name" value="Metalloproteases ('zincins'), catalytic domain"/>
    <property type="match status" value="1"/>
</dbReference>
<keyword evidence="2" id="KW-0378">Hydrolase</keyword>
<keyword evidence="2" id="KW-0645">Protease</keyword>
<organism evidence="2 3">
    <name type="scientific">Candidatus Corynebacterium faecigallinarum</name>
    <dbReference type="NCBI Taxonomy" id="2838528"/>
    <lineage>
        <taxon>Bacteria</taxon>
        <taxon>Bacillati</taxon>
        <taxon>Actinomycetota</taxon>
        <taxon>Actinomycetes</taxon>
        <taxon>Mycobacteriales</taxon>
        <taxon>Corynebacteriaceae</taxon>
        <taxon>Corynebacterium</taxon>
    </lineage>
</organism>
<feature type="compositionally biased region" description="Low complexity" evidence="1">
    <location>
        <begin position="27"/>
        <end position="38"/>
    </location>
</feature>
<feature type="region of interest" description="Disordered" evidence="1">
    <location>
        <begin position="1"/>
        <end position="38"/>
    </location>
</feature>
<dbReference type="NCBIfam" id="TIGR03624">
    <property type="entry name" value="putative hydrolase"/>
    <property type="match status" value="1"/>
</dbReference>
<evidence type="ECO:0000313" key="3">
    <source>
        <dbReference type="Proteomes" id="UP000823858"/>
    </source>
</evidence>
<reference evidence="2" key="2">
    <citation type="submission" date="2021-04" db="EMBL/GenBank/DDBJ databases">
        <authorList>
            <person name="Gilroy R."/>
        </authorList>
    </citation>
    <scope>NUCLEOTIDE SEQUENCE</scope>
    <source>
        <strain evidence="2">ChiHjej13B12-4958</strain>
    </source>
</reference>
<protein>
    <submittedName>
        <fullName evidence="2">Zinc-dependent metalloprotease</fullName>
    </submittedName>
</protein>
<feature type="compositionally biased region" description="Acidic residues" evidence="1">
    <location>
        <begin position="495"/>
        <end position="517"/>
    </location>
</feature>
<dbReference type="InterPro" id="IPR018766">
    <property type="entry name" value="Zinicin_2"/>
</dbReference>
<name>A0A9D2QFC6_9CORY</name>
<dbReference type="InterPro" id="IPR042271">
    <property type="entry name" value="Zinicin_2_N"/>
</dbReference>
<dbReference type="EMBL" id="DWVP01000014">
    <property type="protein sequence ID" value="HJC85012.1"/>
    <property type="molecule type" value="Genomic_DNA"/>
</dbReference>
<keyword evidence="2" id="KW-0482">Metalloprotease</keyword>
<comment type="caution">
    <text evidence="2">The sequence shown here is derived from an EMBL/GenBank/DDBJ whole genome shotgun (WGS) entry which is preliminary data.</text>
</comment>
<dbReference type="AlphaFoldDB" id="A0A9D2QFC6"/>
<evidence type="ECO:0000256" key="1">
    <source>
        <dbReference type="SAM" id="MobiDB-lite"/>
    </source>
</evidence>
<dbReference type="Pfam" id="PF10103">
    <property type="entry name" value="Zincin_2"/>
    <property type="match status" value="1"/>
</dbReference>
<proteinExistence type="predicted"/>
<dbReference type="Proteomes" id="UP000823858">
    <property type="component" value="Unassembled WGS sequence"/>
</dbReference>
<feature type="region of interest" description="Disordered" evidence="1">
    <location>
        <begin position="479"/>
        <end position="534"/>
    </location>
</feature>
<gene>
    <name evidence="2" type="ORF">H9751_05625</name>
</gene>